<sequence>MTPLGERMLICYNEYTPKYEYAQYARTFLLLHVKEKNKVPMLLRALPDDMVQEFYQMDFTGDILEKVLGLVDTYAKKQPIDAMMKEYKRKFYMLTFSLTDNNPIMSFFSKIKEASKGFLPITASEDIALFLTMYKMPRNVSEEYFTYLREKERQRSLQSLREYSISGNLLLKEKQMLANRGIKYDAKEKKGREDKPLIQKDSKKSWK</sequence>
<evidence type="ECO:0000256" key="1">
    <source>
        <dbReference type="SAM" id="MobiDB-lite"/>
    </source>
</evidence>
<dbReference type="WBParaSite" id="SVE_0324700.1">
    <property type="protein sequence ID" value="SVE_0324700.1"/>
    <property type="gene ID" value="SVE_0324700"/>
</dbReference>
<proteinExistence type="predicted"/>
<accession>A0A0K0F364</accession>
<evidence type="ECO:0000313" key="2">
    <source>
        <dbReference type="Proteomes" id="UP000035680"/>
    </source>
</evidence>
<dbReference type="AlphaFoldDB" id="A0A0K0F364"/>
<reference evidence="2" key="1">
    <citation type="submission" date="2014-07" db="EMBL/GenBank/DDBJ databases">
        <authorList>
            <person name="Martin A.A"/>
            <person name="De Silva N."/>
        </authorList>
    </citation>
    <scope>NUCLEOTIDE SEQUENCE</scope>
</reference>
<dbReference type="Proteomes" id="UP000035680">
    <property type="component" value="Unassembled WGS sequence"/>
</dbReference>
<reference evidence="3" key="2">
    <citation type="submission" date="2015-08" db="UniProtKB">
        <authorList>
            <consortium name="WormBaseParasite"/>
        </authorList>
    </citation>
    <scope>IDENTIFICATION</scope>
</reference>
<name>A0A0K0F364_STRVS</name>
<evidence type="ECO:0000313" key="3">
    <source>
        <dbReference type="WBParaSite" id="SVE_0324700.1"/>
    </source>
</evidence>
<feature type="region of interest" description="Disordered" evidence="1">
    <location>
        <begin position="185"/>
        <end position="207"/>
    </location>
</feature>
<keyword evidence="2" id="KW-1185">Reference proteome</keyword>
<protein>
    <submittedName>
        <fullName evidence="3">DNA helicase</fullName>
    </submittedName>
</protein>
<organism evidence="2 3">
    <name type="scientific">Strongyloides venezuelensis</name>
    <name type="common">Threadworm</name>
    <dbReference type="NCBI Taxonomy" id="75913"/>
    <lineage>
        <taxon>Eukaryota</taxon>
        <taxon>Metazoa</taxon>
        <taxon>Ecdysozoa</taxon>
        <taxon>Nematoda</taxon>
        <taxon>Chromadorea</taxon>
        <taxon>Rhabditida</taxon>
        <taxon>Tylenchina</taxon>
        <taxon>Panagrolaimomorpha</taxon>
        <taxon>Strongyloidoidea</taxon>
        <taxon>Strongyloididae</taxon>
        <taxon>Strongyloides</taxon>
    </lineage>
</organism>